<dbReference type="GO" id="GO:0006742">
    <property type="term" value="P:NADP+ catabolic process"/>
    <property type="evidence" value="ECO:0007669"/>
    <property type="project" value="TreeGrafter"/>
</dbReference>
<evidence type="ECO:0000256" key="4">
    <source>
        <dbReference type="ARBA" id="ARBA00012381"/>
    </source>
</evidence>
<dbReference type="SUPFAM" id="SSF55811">
    <property type="entry name" value="Nudix"/>
    <property type="match status" value="1"/>
</dbReference>
<dbReference type="InterPro" id="IPR000086">
    <property type="entry name" value="NUDIX_hydrolase_dom"/>
</dbReference>
<dbReference type="Pfam" id="PF09297">
    <property type="entry name" value="Zn_ribbon_NUD"/>
    <property type="match status" value="1"/>
</dbReference>
<comment type="caution">
    <text evidence="11">The sequence shown here is derived from an EMBL/GenBank/DDBJ whole genome shotgun (WGS) entry which is preliminary data.</text>
</comment>
<evidence type="ECO:0000256" key="5">
    <source>
        <dbReference type="ARBA" id="ARBA00022723"/>
    </source>
</evidence>
<comment type="catalytic activity">
    <reaction evidence="9">
        <text>a 5'-end NAD(+)-phospho-ribonucleoside in mRNA + H2O = a 5'-end phospho-adenosine-phospho-ribonucleoside in mRNA + beta-nicotinamide D-ribonucleotide + 2 H(+)</text>
        <dbReference type="Rhea" id="RHEA:60876"/>
        <dbReference type="Rhea" id="RHEA-COMP:15698"/>
        <dbReference type="Rhea" id="RHEA-COMP:15719"/>
        <dbReference type="ChEBI" id="CHEBI:14649"/>
        <dbReference type="ChEBI" id="CHEBI:15377"/>
        <dbReference type="ChEBI" id="CHEBI:15378"/>
        <dbReference type="ChEBI" id="CHEBI:144029"/>
        <dbReference type="ChEBI" id="CHEBI:144051"/>
    </reaction>
    <physiologicalReaction direction="left-to-right" evidence="9">
        <dbReference type="Rhea" id="RHEA:60877"/>
    </physiologicalReaction>
</comment>
<keyword evidence="12" id="KW-1185">Reference proteome</keyword>
<dbReference type="EMBL" id="PZZN01000001">
    <property type="protein sequence ID" value="PTM47404.1"/>
    <property type="molecule type" value="Genomic_DNA"/>
</dbReference>
<evidence type="ECO:0000313" key="12">
    <source>
        <dbReference type="Proteomes" id="UP000240996"/>
    </source>
</evidence>
<dbReference type="CDD" id="cd03429">
    <property type="entry name" value="NUDIX_NADH_pyrophosphatase_Nudt13"/>
    <property type="match status" value="1"/>
</dbReference>
<feature type="domain" description="Nudix hydrolase" evidence="10">
    <location>
        <begin position="165"/>
        <end position="288"/>
    </location>
</feature>
<comment type="cofactor">
    <cofactor evidence="1">
        <name>Mg(2+)</name>
        <dbReference type="ChEBI" id="CHEBI:18420"/>
    </cofactor>
</comment>
<dbReference type="AlphaFoldDB" id="A0A2T4YUB9"/>
<dbReference type="PROSITE" id="PS00893">
    <property type="entry name" value="NUDIX_BOX"/>
    <property type="match status" value="1"/>
</dbReference>
<evidence type="ECO:0000256" key="9">
    <source>
        <dbReference type="ARBA" id="ARBA00023679"/>
    </source>
</evidence>
<dbReference type="PANTHER" id="PTHR42904:SF6">
    <property type="entry name" value="NAD-CAPPED RNA HYDROLASE NUDT12"/>
    <property type="match status" value="1"/>
</dbReference>
<dbReference type="InterPro" id="IPR050241">
    <property type="entry name" value="NAD-cap_RNA_hydrolase_NudC"/>
</dbReference>
<dbReference type="InterPro" id="IPR015797">
    <property type="entry name" value="NUDIX_hydrolase-like_dom_sf"/>
</dbReference>
<comment type="similarity">
    <text evidence="3">Belongs to the Nudix hydrolase family. NudC subfamily.</text>
</comment>
<protein>
    <recommendedName>
        <fullName evidence="4">NAD(+) diphosphatase</fullName>
        <ecNumber evidence="4">3.6.1.22</ecNumber>
    </recommendedName>
</protein>
<dbReference type="Pfam" id="PF00293">
    <property type="entry name" value="NUDIX"/>
    <property type="match status" value="1"/>
</dbReference>
<dbReference type="EC" id="3.6.1.22" evidence="4"/>
<evidence type="ECO:0000256" key="8">
    <source>
        <dbReference type="ARBA" id="ARBA00023027"/>
    </source>
</evidence>
<dbReference type="RefSeq" id="WP_244180397.1">
    <property type="nucleotide sequence ID" value="NZ_JAPZPT010000002.1"/>
</dbReference>
<evidence type="ECO:0000256" key="2">
    <source>
        <dbReference type="ARBA" id="ARBA00001947"/>
    </source>
</evidence>
<reference evidence="11 12" key="1">
    <citation type="submission" date="2018-04" db="EMBL/GenBank/DDBJ databases">
        <title>Genomic Encyclopedia of Type Strains, Phase III (KMG-III): the genomes of soil and plant-associated and newly described type strains.</title>
        <authorList>
            <person name="Whitman W."/>
        </authorList>
    </citation>
    <scope>NUCLEOTIDE SEQUENCE [LARGE SCALE GENOMIC DNA]</scope>
    <source>
        <strain evidence="11 12">NW12</strain>
    </source>
</reference>
<dbReference type="Gene3D" id="3.90.79.20">
    <property type="match status" value="1"/>
</dbReference>
<keyword evidence="6" id="KW-0378">Hydrolase</keyword>
<proteinExistence type="inferred from homology"/>
<organism evidence="11 12">
    <name type="scientific">Sphingomonas aerolata</name>
    <dbReference type="NCBI Taxonomy" id="185951"/>
    <lineage>
        <taxon>Bacteria</taxon>
        <taxon>Pseudomonadati</taxon>
        <taxon>Pseudomonadota</taxon>
        <taxon>Alphaproteobacteria</taxon>
        <taxon>Sphingomonadales</taxon>
        <taxon>Sphingomonadaceae</taxon>
        <taxon>Sphingomonas</taxon>
    </lineage>
</organism>
<dbReference type="PROSITE" id="PS51462">
    <property type="entry name" value="NUDIX"/>
    <property type="match status" value="1"/>
</dbReference>
<accession>A0A2T4YUB9</accession>
<dbReference type="PANTHER" id="PTHR42904">
    <property type="entry name" value="NUDIX HYDROLASE, NUDC SUBFAMILY"/>
    <property type="match status" value="1"/>
</dbReference>
<evidence type="ECO:0000313" key="11">
    <source>
        <dbReference type="EMBL" id="PTM47404.1"/>
    </source>
</evidence>
<keyword evidence="5" id="KW-0479">Metal-binding</keyword>
<dbReference type="GO" id="GO:0019677">
    <property type="term" value="P:NAD+ catabolic process"/>
    <property type="evidence" value="ECO:0007669"/>
    <property type="project" value="TreeGrafter"/>
</dbReference>
<gene>
    <name evidence="11" type="ORF">C8J24_0801</name>
</gene>
<dbReference type="InterPro" id="IPR020084">
    <property type="entry name" value="NUDIX_hydrolase_CS"/>
</dbReference>
<dbReference type="GO" id="GO:0035529">
    <property type="term" value="F:NADH pyrophosphatase activity"/>
    <property type="evidence" value="ECO:0007669"/>
    <property type="project" value="TreeGrafter"/>
</dbReference>
<dbReference type="Gene3D" id="3.90.79.10">
    <property type="entry name" value="Nucleoside Triphosphate Pyrophosphohydrolase"/>
    <property type="match status" value="1"/>
</dbReference>
<dbReference type="GO" id="GO:0046872">
    <property type="term" value="F:metal ion binding"/>
    <property type="evidence" value="ECO:0007669"/>
    <property type="project" value="UniProtKB-KW"/>
</dbReference>
<evidence type="ECO:0000256" key="7">
    <source>
        <dbReference type="ARBA" id="ARBA00022842"/>
    </source>
</evidence>
<keyword evidence="7" id="KW-0460">Magnesium</keyword>
<sequence length="301" mass="32182">MSLTADLMPDVAPGFTGGMLDRADALRHDADALAAAQGDWRARLLALDGLLPGVTDEGRLAWTSMADLPDDAEPILLGLDESGRPHFTALLAGMGVDNAPAMRSPALMAVLGSLAPGEAATYAAARSVLDWHVRHRFCAKCGTATAMFRAGWARKCPNCATEHFPRVDPVVIMIAEHDGRALLGRGKGWPPGRYSALAGFLEPGESIEEAVAREIAEESGVRVGRVRYVASQPWPFPSSLMIACVAEAVDDAITLDVNELEDAMWVPREMVRAVLRGEEGPFLPPPPYAIAHTLLTVWAKG</sequence>
<name>A0A2T4YUB9_9SPHN</name>
<dbReference type="Proteomes" id="UP000240996">
    <property type="component" value="Unassembled WGS sequence"/>
</dbReference>
<dbReference type="InterPro" id="IPR015376">
    <property type="entry name" value="Znr_NADH_PPase"/>
</dbReference>
<evidence type="ECO:0000256" key="6">
    <source>
        <dbReference type="ARBA" id="ARBA00022801"/>
    </source>
</evidence>
<dbReference type="InterPro" id="IPR049734">
    <property type="entry name" value="NudC-like_C"/>
</dbReference>
<evidence type="ECO:0000256" key="1">
    <source>
        <dbReference type="ARBA" id="ARBA00001946"/>
    </source>
</evidence>
<evidence type="ECO:0000256" key="3">
    <source>
        <dbReference type="ARBA" id="ARBA00009595"/>
    </source>
</evidence>
<dbReference type="GO" id="GO:0005829">
    <property type="term" value="C:cytosol"/>
    <property type="evidence" value="ECO:0007669"/>
    <property type="project" value="TreeGrafter"/>
</dbReference>
<evidence type="ECO:0000259" key="10">
    <source>
        <dbReference type="PROSITE" id="PS51462"/>
    </source>
</evidence>
<keyword evidence="8" id="KW-0520">NAD</keyword>
<dbReference type="NCBIfam" id="NF001299">
    <property type="entry name" value="PRK00241.1"/>
    <property type="match status" value="1"/>
</dbReference>
<comment type="cofactor">
    <cofactor evidence="2">
        <name>Zn(2+)</name>
        <dbReference type="ChEBI" id="CHEBI:29105"/>
    </cofactor>
</comment>